<comment type="caution">
    <text evidence="2">The sequence shown here is derived from an EMBL/GenBank/DDBJ whole genome shotgun (WGS) entry which is preliminary data.</text>
</comment>
<protein>
    <submittedName>
        <fullName evidence="2">Glucan phosphoethanolaminetransferase (Alkaline phosphatase superfamily)</fullName>
    </submittedName>
</protein>
<dbReference type="GO" id="GO:0016740">
    <property type="term" value="F:transferase activity"/>
    <property type="evidence" value="ECO:0007669"/>
    <property type="project" value="UniProtKB-KW"/>
</dbReference>
<accession>A0A7W8MUZ6</accession>
<dbReference type="EMBL" id="JACHEP010000011">
    <property type="protein sequence ID" value="MBB5325047.1"/>
    <property type="molecule type" value="Genomic_DNA"/>
</dbReference>
<keyword evidence="1" id="KW-0812">Transmembrane</keyword>
<feature type="transmembrane region" description="Helical" evidence="1">
    <location>
        <begin position="6"/>
        <end position="24"/>
    </location>
</feature>
<proteinExistence type="predicted"/>
<evidence type="ECO:0000313" key="3">
    <source>
        <dbReference type="Proteomes" id="UP000520011"/>
    </source>
</evidence>
<keyword evidence="2" id="KW-0808">Transferase</keyword>
<keyword evidence="3" id="KW-1185">Reference proteome</keyword>
<gene>
    <name evidence="2" type="ORF">HNQ34_002146</name>
</gene>
<keyword evidence="1" id="KW-1133">Transmembrane helix</keyword>
<keyword evidence="1" id="KW-0472">Membrane</keyword>
<sequence>MASKFFYLFVAFLIALFLELYVETKFKIRQNIIKRLGRFPTIIILFFLIISIHYIVAAINQTIVEHPLFIYIIVVLIGYFIPKKGDQL</sequence>
<dbReference type="Proteomes" id="UP000520011">
    <property type="component" value="Unassembled WGS sequence"/>
</dbReference>
<reference evidence="2 3" key="1">
    <citation type="submission" date="2020-08" db="EMBL/GenBank/DDBJ databases">
        <title>Genomic Encyclopedia of Type Strains, Phase IV (KMG-IV): sequencing the most valuable type-strain genomes for metagenomic binning, comparative biology and taxonomic classification.</title>
        <authorList>
            <person name="Goeker M."/>
        </authorList>
    </citation>
    <scope>NUCLEOTIDE SEQUENCE [LARGE SCALE GENOMIC DNA]</scope>
    <source>
        <strain evidence="2 3">DSM 16325</strain>
    </source>
</reference>
<dbReference type="AlphaFoldDB" id="A0A7W8MUZ6"/>
<name>A0A7W8MUZ6_9BACL</name>
<evidence type="ECO:0000256" key="1">
    <source>
        <dbReference type="SAM" id="Phobius"/>
    </source>
</evidence>
<feature type="transmembrane region" description="Helical" evidence="1">
    <location>
        <begin position="36"/>
        <end position="57"/>
    </location>
</feature>
<organism evidence="2 3">
    <name type="scientific">Anoxybacteroides tepidamans</name>
    <dbReference type="NCBI Taxonomy" id="265948"/>
    <lineage>
        <taxon>Bacteria</taxon>
        <taxon>Bacillati</taxon>
        <taxon>Bacillota</taxon>
        <taxon>Bacilli</taxon>
        <taxon>Bacillales</taxon>
        <taxon>Anoxybacillaceae</taxon>
        <taxon>Anoxybacteroides</taxon>
    </lineage>
</organism>
<dbReference type="RefSeq" id="WP_183254254.1">
    <property type="nucleotide sequence ID" value="NZ_JACHEP010000011.1"/>
</dbReference>
<evidence type="ECO:0000313" key="2">
    <source>
        <dbReference type="EMBL" id="MBB5325047.1"/>
    </source>
</evidence>
<feature type="transmembrane region" description="Helical" evidence="1">
    <location>
        <begin position="63"/>
        <end position="81"/>
    </location>
</feature>